<accession>A0A5B7JNZ0</accession>
<comment type="caution">
    <text evidence="2">The sequence shown here is derived from an EMBL/GenBank/DDBJ whole genome shotgun (WGS) entry which is preliminary data.</text>
</comment>
<dbReference type="Proteomes" id="UP000324222">
    <property type="component" value="Unassembled WGS sequence"/>
</dbReference>
<evidence type="ECO:0000313" key="3">
    <source>
        <dbReference type="Proteomes" id="UP000324222"/>
    </source>
</evidence>
<feature type="compositionally biased region" description="Polar residues" evidence="1">
    <location>
        <begin position="76"/>
        <end position="86"/>
    </location>
</feature>
<organism evidence="2 3">
    <name type="scientific">Portunus trituberculatus</name>
    <name type="common">Swimming crab</name>
    <name type="synonym">Neptunus trituberculatus</name>
    <dbReference type="NCBI Taxonomy" id="210409"/>
    <lineage>
        <taxon>Eukaryota</taxon>
        <taxon>Metazoa</taxon>
        <taxon>Ecdysozoa</taxon>
        <taxon>Arthropoda</taxon>
        <taxon>Crustacea</taxon>
        <taxon>Multicrustacea</taxon>
        <taxon>Malacostraca</taxon>
        <taxon>Eumalacostraca</taxon>
        <taxon>Eucarida</taxon>
        <taxon>Decapoda</taxon>
        <taxon>Pleocyemata</taxon>
        <taxon>Brachyura</taxon>
        <taxon>Eubrachyura</taxon>
        <taxon>Portunoidea</taxon>
        <taxon>Portunidae</taxon>
        <taxon>Portuninae</taxon>
        <taxon>Portunus</taxon>
    </lineage>
</organism>
<keyword evidence="3" id="KW-1185">Reference proteome</keyword>
<reference evidence="2 3" key="1">
    <citation type="submission" date="2019-05" db="EMBL/GenBank/DDBJ databases">
        <title>Another draft genome of Portunus trituberculatus and its Hox gene families provides insights of decapod evolution.</title>
        <authorList>
            <person name="Jeong J.-H."/>
            <person name="Song I."/>
            <person name="Kim S."/>
            <person name="Choi T."/>
            <person name="Kim D."/>
            <person name="Ryu S."/>
            <person name="Kim W."/>
        </authorList>
    </citation>
    <scope>NUCLEOTIDE SEQUENCE [LARGE SCALE GENOMIC DNA]</scope>
    <source>
        <tissue evidence="2">Muscle</tissue>
    </source>
</reference>
<dbReference type="AlphaFoldDB" id="A0A5B7JNZ0"/>
<gene>
    <name evidence="2" type="ORF">E2C01_089216</name>
</gene>
<sequence length="92" mass="10098">MQQQQYVQYLPCAVDRPPGCAFYGVQGSGVALHKGERRTITFSLELLAICQRRALVVVVTGPGKAAAGRDPHPRTPLTQDSRPSTRNADERH</sequence>
<name>A0A5B7JNZ0_PORTR</name>
<dbReference type="EMBL" id="VSRR010097115">
    <property type="protein sequence ID" value="MPC94064.1"/>
    <property type="molecule type" value="Genomic_DNA"/>
</dbReference>
<evidence type="ECO:0000313" key="2">
    <source>
        <dbReference type="EMBL" id="MPC94064.1"/>
    </source>
</evidence>
<feature type="region of interest" description="Disordered" evidence="1">
    <location>
        <begin position="62"/>
        <end position="92"/>
    </location>
</feature>
<evidence type="ECO:0000256" key="1">
    <source>
        <dbReference type="SAM" id="MobiDB-lite"/>
    </source>
</evidence>
<proteinExistence type="predicted"/>
<protein>
    <submittedName>
        <fullName evidence="2">Uncharacterized protein</fullName>
    </submittedName>
</protein>